<dbReference type="GO" id="GO:0005576">
    <property type="term" value="C:extracellular region"/>
    <property type="evidence" value="ECO:0007669"/>
    <property type="project" value="InterPro"/>
</dbReference>
<feature type="domain" description="WAP" evidence="1">
    <location>
        <begin position="230"/>
        <end position="283"/>
    </location>
</feature>
<dbReference type="GO" id="GO:0030414">
    <property type="term" value="F:peptidase inhibitor activity"/>
    <property type="evidence" value="ECO:0007669"/>
    <property type="project" value="InterPro"/>
</dbReference>
<evidence type="ECO:0000259" key="1">
    <source>
        <dbReference type="PROSITE" id="PS51390"/>
    </source>
</evidence>
<organism evidence="2 3">
    <name type="scientific">Caerostris darwini</name>
    <dbReference type="NCBI Taxonomy" id="1538125"/>
    <lineage>
        <taxon>Eukaryota</taxon>
        <taxon>Metazoa</taxon>
        <taxon>Ecdysozoa</taxon>
        <taxon>Arthropoda</taxon>
        <taxon>Chelicerata</taxon>
        <taxon>Arachnida</taxon>
        <taxon>Araneae</taxon>
        <taxon>Araneomorphae</taxon>
        <taxon>Entelegynae</taxon>
        <taxon>Araneoidea</taxon>
        <taxon>Araneidae</taxon>
        <taxon>Caerostris</taxon>
    </lineage>
</organism>
<sequence length="286" mass="32232">MRALLPSLRALNMAQSDEPPALRDLPYRSSFEATVFGAMVGELPFEENDAAENLTETSLNTLIVEDETQEPTEPTTQISFRTIGRKEQDLIEEPVPLFRVLRDFLFQTRDVILDPSATISERPMDEKTEKIVKLIEHGLIEASTILASQVANIPLSTPSSGIIMDNSLHRQNDVFIENTPEKLSPNVMPTKNKRQTTFNLIVNASTSCSSCYNRLQKCVRQCFNEHNCNDIQRDARACPPPPNRLCNPFTPWNPVDECKNHRECKSPLLCCNDGCINKCVPGVWRS</sequence>
<evidence type="ECO:0000313" key="3">
    <source>
        <dbReference type="Proteomes" id="UP001054837"/>
    </source>
</evidence>
<comment type="caution">
    <text evidence="2">The sequence shown here is derived from an EMBL/GenBank/DDBJ whole genome shotgun (WGS) entry which is preliminary data.</text>
</comment>
<evidence type="ECO:0000313" key="2">
    <source>
        <dbReference type="EMBL" id="GIY83898.1"/>
    </source>
</evidence>
<reference evidence="2 3" key="1">
    <citation type="submission" date="2021-06" db="EMBL/GenBank/DDBJ databases">
        <title>Caerostris darwini draft genome.</title>
        <authorList>
            <person name="Kono N."/>
            <person name="Arakawa K."/>
        </authorList>
    </citation>
    <scope>NUCLEOTIDE SEQUENCE [LARGE SCALE GENOMIC DNA]</scope>
</reference>
<proteinExistence type="predicted"/>
<dbReference type="EMBL" id="BPLQ01014871">
    <property type="protein sequence ID" value="GIY83898.1"/>
    <property type="molecule type" value="Genomic_DNA"/>
</dbReference>
<name>A0AAV4WQS1_9ARAC</name>
<accession>A0AAV4WQS1</accession>
<keyword evidence="3" id="KW-1185">Reference proteome</keyword>
<dbReference type="PROSITE" id="PS51390">
    <property type="entry name" value="WAP"/>
    <property type="match status" value="1"/>
</dbReference>
<dbReference type="AlphaFoldDB" id="A0AAV4WQS1"/>
<dbReference type="Proteomes" id="UP001054837">
    <property type="component" value="Unassembled WGS sequence"/>
</dbReference>
<dbReference type="InterPro" id="IPR008197">
    <property type="entry name" value="WAP_dom"/>
</dbReference>
<protein>
    <submittedName>
        <fullName evidence="2">WAP domain-containing protein</fullName>
    </submittedName>
</protein>
<gene>
    <name evidence="2" type="primary">AVEN_225373_2</name>
    <name evidence="2" type="ORF">CDAR_224151</name>
</gene>